<reference evidence="5" key="1">
    <citation type="submission" date="2018-09" db="EMBL/GenBank/DDBJ databases">
        <authorList>
            <person name="Livingstone P.G."/>
            <person name="Whitworth D.E."/>
        </authorList>
    </citation>
    <scope>NUCLEOTIDE SEQUENCE [LARGE SCALE GENOMIC DNA]</scope>
    <source>
        <strain evidence="5">CA043D</strain>
    </source>
</reference>
<dbReference type="PROSITE" id="PS51186">
    <property type="entry name" value="GNAT"/>
    <property type="match status" value="1"/>
</dbReference>
<dbReference type="CDD" id="cd04301">
    <property type="entry name" value="NAT_SF"/>
    <property type="match status" value="1"/>
</dbReference>
<organism evidence="4 5">
    <name type="scientific">Corallococcus carmarthensis</name>
    <dbReference type="NCBI Taxonomy" id="2316728"/>
    <lineage>
        <taxon>Bacteria</taxon>
        <taxon>Pseudomonadati</taxon>
        <taxon>Myxococcota</taxon>
        <taxon>Myxococcia</taxon>
        <taxon>Myxococcales</taxon>
        <taxon>Cystobacterineae</taxon>
        <taxon>Myxococcaceae</taxon>
        <taxon>Corallococcus</taxon>
    </lineage>
</organism>
<dbReference type="GO" id="GO:0016747">
    <property type="term" value="F:acyltransferase activity, transferring groups other than amino-acyl groups"/>
    <property type="evidence" value="ECO:0007669"/>
    <property type="project" value="InterPro"/>
</dbReference>
<name>A0A3A8JTC1_9BACT</name>
<dbReference type="EMBL" id="RAWE01000148">
    <property type="protein sequence ID" value="RKG98236.1"/>
    <property type="molecule type" value="Genomic_DNA"/>
</dbReference>
<feature type="domain" description="N-acetyltransferase" evidence="3">
    <location>
        <begin position="5"/>
        <end position="170"/>
    </location>
</feature>
<dbReference type="InterPro" id="IPR000182">
    <property type="entry name" value="GNAT_dom"/>
</dbReference>
<dbReference type="OrthoDB" id="3389160at2"/>
<dbReference type="Pfam" id="PF00583">
    <property type="entry name" value="Acetyltransf_1"/>
    <property type="match status" value="1"/>
</dbReference>
<evidence type="ECO:0000256" key="2">
    <source>
        <dbReference type="ARBA" id="ARBA00023315"/>
    </source>
</evidence>
<dbReference type="Proteomes" id="UP000268313">
    <property type="component" value="Unassembled WGS sequence"/>
</dbReference>
<keyword evidence="2" id="KW-0012">Acyltransferase</keyword>
<evidence type="ECO:0000313" key="5">
    <source>
        <dbReference type="Proteomes" id="UP000268313"/>
    </source>
</evidence>
<dbReference type="PANTHER" id="PTHR43877">
    <property type="entry name" value="AMINOALKYLPHOSPHONATE N-ACETYLTRANSFERASE-RELATED-RELATED"/>
    <property type="match status" value="1"/>
</dbReference>
<dbReference type="Gene3D" id="3.40.630.30">
    <property type="match status" value="1"/>
</dbReference>
<sequence length="171" mass="18698">MISIRRLEQVTPEERQALAQLLVDSVEGGASVGFLPPLTLDAAAEYWRSVLAALGPGLVLWVAEVDGRIDGTVQLAPSLRPNGLHRAEVQKLLVHSRARGQGLASRLLQEVEQFARGAGRTLLVLDTLAGSKAEAVYQHFQWQRAGEIPDWARHTDGALHPTVLFFKRLAP</sequence>
<dbReference type="SUPFAM" id="SSF55729">
    <property type="entry name" value="Acyl-CoA N-acyltransferases (Nat)"/>
    <property type="match status" value="1"/>
</dbReference>
<evidence type="ECO:0000313" key="4">
    <source>
        <dbReference type="EMBL" id="RKG98236.1"/>
    </source>
</evidence>
<accession>A0A3A8JTC1</accession>
<dbReference type="InterPro" id="IPR050832">
    <property type="entry name" value="Bact_Acetyltransf"/>
</dbReference>
<dbReference type="AlphaFoldDB" id="A0A3A8JTC1"/>
<keyword evidence="1 4" id="KW-0808">Transferase</keyword>
<dbReference type="InterPro" id="IPR016181">
    <property type="entry name" value="Acyl_CoA_acyltransferase"/>
</dbReference>
<proteinExistence type="predicted"/>
<comment type="caution">
    <text evidence="4">The sequence shown here is derived from an EMBL/GenBank/DDBJ whole genome shotgun (WGS) entry which is preliminary data.</text>
</comment>
<dbReference type="RefSeq" id="WP_120606014.1">
    <property type="nucleotide sequence ID" value="NZ_JABFJX010000479.1"/>
</dbReference>
<gene>
    <name evidence="4" type="ORF">D7X32_30130</name>
</gene>
<protein>
    <submittedName>
        <fullName evidence="4">GNAT family N-acetyltransferase</fullName>
    </submittedName>
</protein>
<evidence type="ECO:0000259" key="3">
    <source>
        <dbReference type="PROSITE" id="PS51186"/>
    </source>
</evidence>
<evidence type="ECO:0000256" key="1">
    <source>
        <dbReference type="ARBA" id="ARBA00022679"/>
    </source>
</evidence>
<keyword evidence="5" id="KW-1185">Reference proteome</keyword>